<dbReference type="InterPro" id="IPR036390">
    <property type="entry name" value="WH_DNA-bd_sf"/>
</dbReference>
<evidence type="ECO:0000259" key="4">
    <source>
        <dbReference type="PROSITE" id="PS51077"/>
    </source>
</evidence>
<dbReference type="InterPro" id="IPR005471">
    <property type="entry name" value="Tscrpt_reg_IclR_N"/>
</dbReference>
<keyword evidence="7" id="KW-1185">Reference proteome</keyword>
<evidence type="ECO:0000256" key="1">
    <source>
        <dbReference type="ARBA" id="ARBA00023015"/>
    </source>
</evidence>
<dbReference type="InterPro" id="IPR050707">
    <property type="entry name" value="HTH_MetabolicPath_Reg"/>
</dbReference>
<evidence type="ECO:0000256" key="3">
    <source>
        <dbReference type="ARBA" id="ARBA00023163"/>
    </source>
</evidence>
<comment type="caution">
    <text evidence="6">The sequence shown here is derived from an EMBL/GenBank/DDBJ whole genome shotgun (WGS) entry which is preliminary data.</text>
</comment>
<evidence type="ECO:0000313" key="7">
    <source>
        <dbReference type="Proteomes" id="UP001596152"/>
    </source>
</evidence>
<keyword evidence="1" id="KW-0805">Transcription regulation</keyword>
<keyword evidence="2" id="KW-0238">DNA-binding</keyword>
<dbReference type="Gene3D" id="1.10.10.10">
    <property type="entry name" value="Winged helix-like DNA-binding domain superfamily/Winged helix DNA-binding domain"/>
    <property type="match status" value="1"/>
</dbReference>
<evidence type="ECO:0000256" key="2">
    <source>
        <dbReference type="ARBA" id="ARBA00023125"/>
    </source>
</evidence>
<proteinExistence type="predicted"/>
<dbReference type="InterPro" id="IPR014757">
    <property type="entry name" value="Tscrpt_reg_IclR_C"/>
</dbReference>
<protein>
    <submittedName>
        <fullName evidence="6">IclR family transcriptional regulator</fullName>
    </submittedName>
</protein>
<gene>
    <name evidence="6" type="ORF">ACFPIE_16825</name>
</gene>
<evidence type="ECO:0000259" key="5">
    <source>
        <dbReference type="PROSITE" id="PS51078"/>
    </source>
</evidence>
<dbReference type="SMART" id="SM00346">
    <property type="entry name" value="HTH_ICLR"/>
    <property type="match status" value="1"/>
</dbReference>
<dbReference type="InterPro" id="IPR029016">
    <property type="entry name" value="GAF-like_dom_sf"/>
</dbReference>
<dbReference type="PROSITE" id="PS51078">
    <property type="entry name" value="ICLR_ED"/>
    <property type="match status" value="1"/>
</dbReference>
<name>A0ABW0FV53_9CAUL</name>
<dbReference type="PANTHER" id="PTHR30136">
    <property type="entry name" value="HELIX-TURN-HELIX TRANSCRIPTIONAL REGULATOR, ICLR FAMILY"/>
    <property type="match status" value="1"/>
</dbReference>
<feature type="domain" description="IclR-ED" evidence="5">
    <location>
        <begin position="72"/>
        <end position="250"/>
    </location>
</feature>
<dbReference type="PANTHER" id="PTHR30136:SF8">
    <property type="entry name" value="TRANSCRIPTIONAL REGULATORY PROTEIN"/>
    <property type="match status" value="1"/>
</dbReference>
<dbReference type="PROSITE" id="PS51077">
    <property type="entry name" value="HTH_ICLR"/>
    <property type="match status" value="1"/>
</dbReference>
<reference evidence="7" key="1">
    <citation type="journal article" date="2019" name="Int. J. Syst. Evol. Microbiol.">
        <title>The Global Catalogue of Microorganisms (GCM) 10K type strain sequencing project: providing services to taxonomists for standard genome sequencing and annotation.</title>
        <authorList>
            <consortium name="The Broad Institute Genomics Platform"/>
            <consortium name="The Broad Institute Genome Sequencing Center for Infectious Disease"/>
            <person name="Wu L."/>
            <person name="Ma J."/>
        </authorList>
    </citation>
    <scope>NUCLEOTIDE SEQUENCE [LARGE SCALE GENOMIC DNA]</scope>
    <source>
        <strain evidence="7">JCM 12125</strain>
    </source>
</reference>
<feature type="domain" description="HTH iclR-type" evidence="4">
    <location>
        <begin position="9"/>
        <end position="71"/>
    </location>
</feature>
<dbReference type="SUPFAM" id="SSF55781">
    <property type="entry name" value="GAF domain-like"/>
    <property type="match status" value="1"/>
</dbReference>
<dbReference type="Gene3D" id="3.30.450.40">
    <property type="match status" value="1"/>
</dbReference>
<dbReference type="Pfam" id="PF09339">
    <property type="entry name" value="HTH_IclR"/>
    <property type="match status" value="1"/>
</dbReference>
<dbReference type="InterPro" id="IPR036388">
    <property type="entry name" value="WH-like_DNA-bd_sf"/>
</dbReference>
<evidence type="ECO:0000313" key="6">
    <source>
        <dbReference type="EMBL" id="MFC5345582.1"/>
    </source>
</evidence>
<accession>A0ABW0FV53</accession>
<organism evidence="6 7">
    <name type="scientific">Brevundimonas staleyi</name>
    <dbReference type="NCBI Taxonomy" id="74326"/>
    <lineage>
        <taxon>Bacteria</taxon>
        <taxon>Pseudomonadati</taxon>
        <taxon>Pseudomonadota</taxon>
        <taxon>Alphaproteobacteria</taxon>
        <taxon>Caulobacterales</taxon>
        <taxon>Caulobacteraceae</taxon>
        <taxon>Brevundimonas</taxon>
    </lineage>
</organism>
<dbReference type="EMBL" id="JBHSLF010000051">
    <property type="protein sequence ID" value="MFC5345582.1"/>
    <property type="molecule type" value="Genomic_DNA"/>
</dbReference>
<sequence>MANERRHGIQSVGIGLRVLDVLAAQEGAQPLGVIAAASDLSSSQAHRYLASLVAAGMARQDEASGRYDLGPAALRLGLGALTRIDAFHEANLAITEFANQTGRTVQMASLGPVGPIVVRWAMGSPPVATSLMVGSSLPLLRSATGHVFLAFRPDNHTRHLIERETDESRGLEPVDVEALRTRVRADGYSSVSGSVIPGLRATAVPIFDLQEEAVMTATVLATAAFKPELDDAVREQLIAVCDRVTTAIGGRRPAV</sequence>
<dbReference type="Proteomes" id="UP001596152">
    <property type="component" value="Unassembled WGS sequence"/>
</dbReference>
<keyword evidence="3" id="KW-0804">Transcription</keyword>
<dbReference type="SUPFAM" id="SSF46785">
    <property type="entry name" value="Winged helix' DNA-binding domain"/>
    <property type="match status" value="1"/>
</dbReference>
<dbReference type="Pfam" id="PF01614">
    <property type="entry name" value="IclR_C"/>
    <property type="match status" value="1"/>
</dbReference>
<dbReference type="RefSeq" id="WP_374036654.1">
    <property type="nucleotide sequence ID" value="NZ_CP169082.1"/>
</dbReference>